<dbReference type="AlphaFoldDB" id="A0A9W9BR13"/>
<feature type="compositionally biased region" description="Low complexity" evidence="1">
    <location>
        <begin position="166"/>
        <end position="175"/>
    </location>
</feature>
<reference evidence="2" key="1">
    <citation type="submission" date="2022-10" db="EMBL/GenBank/DDBJ databases">
        <title>Tapping the CABI collections for fungal endophytes: first genome assemblies for Collariella, Neodidymelliopsis, Ascochyta clinopodiicola, Didymella pomorum, Didymosphaeria variabile, Neocosmospora piperis and Neocucurbitaria cava.</title>
        <authorList>
            <person name="Hill R."/>
        </authorList>
    </citation>
    <scope>NUCLEOTIDE SEQUENCE</scope>
    <source>
        <strain evidence="2">IMI 366586</strain>
    </source>
</reference>
<evidence type="ECO:0000256" key="1">
    <source>
        <dbReference type="SAM" id="MobiDB-lite"/>
    </source>
</evidence>
<feature type="region of interest" description="Disordered" evidence="1">
    <location>
        <begin position="151"/>
        <end position="190"/>
    </location>
</feature>
<organism evidence="2 3">
    <name type="scientific">Fusarium piperis</name>
    <dbReference type="NCBI Taxonomy" id="1435070"/>
    <lineage>
        <taxon>Eukaryota</taxon>
        <taxon>Fungi</taxon>
        <taxon>Dikarya</taxon>
        <taxon>Ascomycota</taxon>
        <taxon>Pezizomycotina</taxon>
        <taxon>Sordariomycetes</taxon>
        <taxon>Hypocreomycetidae</taxon>
        <taxon>Hypocreales</taxon>
        <taxon>Nectriaceae</taxon>
        <taxon>Fusarium</taxon>
        <taxon>Fusarium solani species complex</taxon>
    </lineage>
</organism>
<accession>A0A9W9BR13</accession>
<protein>
    <submittedName>
        <fullName evidence="2">Uncharacterized protein</fullName>
    </submittedName>
</protein>
<dbReference type="EMBL" id="JAPEUR010000058">
    <property type="protein sequence ID" value="KAJ4324546.1"/>
    <property type="molecule type" value="Genomic_DNA"/>
</dbReference>
<dbReference type="OrthoDB" id="3508621at2759"/>
<feature type="region of interest" description="Disordered" evidence="1">
    <location>
        <begin position="359"/>
        <end position="411"/>
    </location>
</feature>
<gene>
    <name evidence="2" type="ORF">N0V84_003825</name>
</gene>
<dbReference type="Proteomes" id="UP001140502">
    <property type="component" value="Unassembled WGS sequence"/>
</dbReference>
<keyword evidence="3" id="KW-1185">Reference proteome</keyword>
<evidence type="ECO:0000313" key="3">
    <source>
        <dbReference type="Proteomes" id="UP001140502"/>
    </source>
</evidence>
<comment type="caution">
    <text evidence="2">The sequence shown here is derived from an EMBL/GenBank/DDBJ whole genome shotgun (WGS) entry which is preliminary data.</text>
</comment>
<name>A0A9W9BR13_9HYPO</name>
<sequence length="461" mass="51269">MEAYEIPSTPSEWADLVHKTHAADPSHTDISSIGSGIFGSASKLTYDDWLLLRVIWKKEDGQTTHESIFGPKGQELRATAERQLAKEPWMQALKANSDNPMDLSYLAPWKLNLSEILQMVPSLRSLDEANIFDDADPFRLLVGPFDARRRPHRTSYVSPTQADRLAASSSAASSSRGRDGTSTPEPGLGGEGRIINMTLLVLLQGVCMPLLQQPTYKQYSWSAVHKEFSVSHPNPDDHTIRSKVMTARTDGCLQVKRDHQGPDSTDTLAIIEVKPYRRTQPENNEKAVQIQEGASMAAWISTEGTNGLLPTLSRSKKYRRLLISQDFDEVYVTIAEYDDLYVQYIRGDNIRWPEITTEATQGRSSDDPPPPPTALPTQASTQLPSRSRPLPVTPNEPRPEGTSQAPKQSMYKDMKSEAGGFLVMHQFHPFKLDTPAHIEELILLLCSLTDHLVTGDAAQTL</sequence>
<proteinExistence type="predicted"/>
<evidence type="ECO:0000313" key="2">
    <source>
        <dbReference type="EMBL" id="KAJ4324546.1"/>
    </source>
</evidence>